<dbReference type="GO" id="GO:0033072">
    <property type="term" value="P:vancomycin biosynthetic process"/>
    <property type="evidence" value="ECO:0007669"/>
    <property type="project" value="UniProtKB-ARBA"/>
</dbReference>
<dbReference type="RefSeq" id="WP_434029403.1">
    <property type="nucleotide sequence ID" value="NZ_BNBA01000016.1"/>
</dbReference>
<dbReference type="InterPro" id="IPR004276">
    <property type="entry name" value="GlycoTrans_28_N"/>
</dbReference>
<comment type="caution">
    <text evidence="3">The sequence shown here is derived from an EMBL/GenBank/DDBJ whole genome shotgun (WGS) entry which is preliminary data.</text>
</comment>
<evidence type="ECO:0000313" key="4">
    <source>
        <dbReference type="Proteomes" id="UP000623958"/>
    </source>
</evidence>
<accession>A0A919F916</accession>
<dbReference type="AlphaFoldDB" id="A0A919F916"/>
<dbReference type="InterPro" id="IPR010610">
    <property type="entry name" value="EryCIII-like_C"/>
</dbReference>
<dbReference type="GO" id="GO:0005975">
    <property type="term" value="P:carbohydrate metabolic process"/>
    <property type="evidence" value="ECO:0007669"/>
    <property type="project" value="InterPro"/>
</dbReference>
<name>A0A919F916_9XANT</name>
<evidence type="ECO:0000313" key="3">
    <source>
        <dbReference type="EMBL" id="GHH54984.1"/>
    </source>
</evidence>
<evidence type="ECO:0000259" key="1">
    <source>
        <dbReference type="Pfam" id="PF03033"/>
    </source>
</evidence>
<organism evidence="3 4">
    <name type="scientific">Xanthomonas boreopolis</name>
    <dbReference type="NCBI Taxonomy" id="86183"/>
    <lineage>
        <taxon>Bacteria</taxon>
        <taxon>Pseudomonadati</taxon>
        <taxon>Pseudomonadota</taxon>
        <taxon>Gammaproteobacteria</taxon>
        <taxon>Lysobacterales</taxon>
        <taxon>Lysobacteraceae</taxon>
        <taxon>Xanthomonas</taxon>
    </lineage>
</organism>
<reference evidence="3" key="2">
    <citation type="submission" date="2020-09" db="EMBL/GenBank/DDBJ databases">
        <authorList>
            <person name="Sun Q."/>
            <person name="Ohkuma M."/>
        </authorList>
    </citation>
    <scope>NUCLEOTIDE SEQUENCE</scope>
    <source>
        <strain evidence="3">JCM 13306</strain>
    </source>
</reference>
<feature type="domain" description="Erythromycin biosynthesis protein CIII-like C-terminal" evidence="2">
    <location>
        <begin position="305"/>
        <end position="408"/>
    </location>
</feature>
<dbReference type="PANTHER" id="PTHR48050:SF13">
    <property type="entry name" value="STEROL 3-BETA-GLUCOSYLTRANSFERASE UGT80A2"/>
    <property type="match status" value="1"/>
</dbReference>
<dbReference type="Gene3D" id="3.40.50.2000">
    <property type="entry name" value="Glycogen Phosphorylase B"/>
    <property type="match status" value="2"/>
</dbReference>
<dbReference type="CDD" id="cd03784">
    <property type="entry name" value="GT1_Gtf-like"/>
    <property type="match status" value="1"/>
</dbReference>
<dbReference type="Pfam" id="PF03033">
    <property type="entry name" value="Glyco_transf_28"/>
    <property type="match status" value="1"/>
</dbReference>
<dbReference type="GO" id="GO:0016758">
    <property type="term" value="F:hexosyltransferase activity"/>
    <property type="evidence" value="ECO:0007669"/>
    <property type="project" value="InterPro"/>
</dbReference>
<dbReference type="SUPFAM" id="SSF53756">
    <property type="entry name" value="UDP-Glycosyltransferase/glycogen phosphorylase"/>
    <property type="match status" value="1"/>
</dbReference>
<dbReference type="EMBL" id="BNBA01000016">
    <property type="protein sequence ID" value="GHH54984.1"/>
    <property type="molecule type" value="Genomic_DNA"/>
</dbReference>
<protein>
    <submittedName>
        <fullName evidence="3">Glucosyltransferase</fullName>
    </submittedName>
</protein>
<feature type="domain" description="Glycosyltransferase family 28 N-terminal" evidence="1">
    <location>
        <begin position="14"/>
        <end position="115"/>
    </location>
</feature>
<gene>
    <name evidence="3" type="primary">ugt</name>
    <name evidence="3" type="ORF">GCM10009090_22640</name>
</gene>
<dbReference type="InterPro" id="IPR050426">
    <property type="entry name" value="Glycosyltransferase_28"/>
</dbReference>
<sequence length="448" mass="47959">MPESATMAQREGPVVIITLGTQGDIRPLLALARGLQRHGQAVRILTSANFADMIASHGIEFCPLTGDFQALLGGDRSIAERGLDMRAMLRVFRAQMSAWARDWAEQGRAACADAGLILGTGSASLLAAALGEVYAIPVAFTQLQPLTPSRHLPPVALAGKRLPGLLNVGAYQLLRLLAWQAMRPAIDGIVRPQLGLRPYPWYGPYFSRPESMRVLYGYSEQVLPRPQDWPASVQVCGYWQLRDAHWTPPPALQAFLDAGEPPVYVGFGSMTSRDADALTSVVTEAVRACGVRAVLASGWGGLSATSQADPQVLHIDHAPHDWLFPRMAVAVHHGGAGTTGAAAAAGIPSVVVPFYGDQPFWAHCLAQRGVAPPALERRKLDAPALAIALRQALRSGMREAARQLGERIRAEDGVATAIGHLQRWNLLPARQPQEAASPAEIDASAQPA</sequence>
<dbReference type="GO" id="GO:0008194">
    <property type="term" value="F:UDP-glycosyltransferase activity"/>
    <property type="evidence" value="ECO:0007669"/>
    <property type="project" value="InterPro"/>
</dbReference>
<evidence type="ECO:0000259" key="2">
    <source>
        <dbReference type="Pfam" id="PF06722"/>
    </source>
</evidence>
<dbReference type="InterPro" id="IPR002213">
    <property type="entry name" value="UDP_glucos_trans"/>
</dbReference>
<dbReference type="Pfam" id="PF06722">
    <property type="entry name" value="EryCIII-like_C"/>
    <property type="match status" value="1"/>
</dbReference>
<keyword evidence="4" id="KW-1185">Reference proteome</keyword>
<dbReference type="FunFam" id="3.40.50.2000:FF:000009">
    <property type="entry name" value="Sterol 3-beta-glucosyltransferase UGT80A2"/>
    <property type="match status" value="1"/>
</dbReference>
<dbReference type="PANTHER" id="PTHR48050">
    <property type="entry name" value="STEROL 3-BETA-GLUCOSYLTRANSFERASE"/>
    <property type="match status" value="1"/>
</dbReference>
<reference evidence="3" key="1">
    <citation type="journal article" date="2014" name="Int. J. Syst. Evol. Microbiol.">
        <title>Complete genome sequence of Corynebacterium casei LMG S-19264T (=DSM 44701T), isolated from a smear-ripened cheese.</title>
        <authorList>
            <consortium name="US DOE Joint Genome Institute (JGI-PGF)"/>
            <person name="Walter F."/>
            <person name="Albersmeier A."/>
            <person name="Kalinowski J."/>
            <person name="Ruckert C."/>
        </authorList>
    </citation>
    <scope>NUCLEOTIDE SEQUENCE</scope>
    <source>
        <strain evidence="3">JCM 13306</strain>
    </source>
</reference>
<proteinExistence type="predicted"/>
<dbReference type="Proteomes" id="UP000623958">
    <property type="component" value="Unassembled WGS sequence"/>
</dbReference>